<keyword evidence="3" id="KW-0676">Redox-active center</keyword>
<comment type="similarity">
    <text evidence="2">Belongs to the thioredoxin family.</text>
</comment>
<dbReference type="InterPro" id="IPR013766">
    <property type="entry name" value="Thioredoxin_domain"/>
</dbReference>
<evidence type="ECO:0000259" key="4">
    <source>
        <dbReference type="PROSITE" id="PS51352"/>
    </source>
</evidence>
<feature type="disulfide bond" description="Redox-active" evidence="3">
    <location>
        <begin position="33"/>
        <end position="36"/>
    </location>
</feature>
<dbReference type="InterPro" id="IPR036249">
    <property type="entry name" value="Thioredoxin-like_sf"/>
</dbReference>
<dbReference type="Gene3D" id="3.40.30.10">
    <property type="entry name" value="Glutaredoxin"/>
    <property type="match status" value="1"/>
</dbReference>
<dbReference type="Proteomes" id="UP000780801">
    <property type="component" value="Unassembled WGS sequence"/>
</dbReference>
<dbReference type="PANTHER" id="PTHR46115">
    <property type="entry name" value="THIOREDOXIN-LIKE PROTEIN 1"/>
    <property type="match status" value="1"/>
</dbReference>
<protein>
    <recommendedName>
        <fullName evidence="2">Thioredoxin</fullName>
    </recommendedName>
</protein>
<keyword evidence="1 3" id="KW-1015">Disulfide bond</keyword>
<dbReference type="PIRSF" id="PIRSF000077">
    <property type="entry name" value="Thioredoxin"/>
    <property type="match status" value="1"/>
</dbReference>
<dbReference type="Pfam" id="PF00085">
    <property type="entry name" value="Thioredoxin"/>
    <property type="match status" value="1"/>
</dbReference>
<dbReference type="OrthoDB" id="2121326at2759"/>
<sequence>MAAKVKEIQTVEEFNALIFSGKKVVASFYADKCGSCKTIGPKFEKLAAVKEYAKIQFVKVNIDKLPDIAKKFVVTATPTFHAFKNGLKVDTLIGAVPAKLDALVEKLSKL</sequence>
<evidence type="ECO:0000256" key="1">
    <source>
        <dbReference type="ARBA" id="ARBA00023157"/>
    </source>
</evidence>
<reference evidence="5" key="1">
    <citation type="journal article" date="2020" name="Fungal Divers.">
        <title>Resolving the Mortierellaceae phylogeny through synthesis of multi-gene phylogenetics and phylogenomics.</title>
        <authorList>
            <person name="Vandepol N."/>
            <person name="Liber J."/>
            <person name="Desiro A."/>
            <person name="Na H."/>
            <person name="Kennedy M."/>
            <person name="Barry K."/>
            <person name="Grigoriev I.V."/>
            <person name="Miller A.N."/>
            <person name="O'Donnell K."/>
            <person name="Stajich J.E."/>
            <person name="Bonito G."/>
        </authorList>
    </citation>
    <scope>NUCLEOTIDE SEQUENCE</scope>
    <source>
        <strain evidence="5">KOD1015</strain>
    </source>
</reference>
<gene>
    <name evidence="5" type="ORF">BGW38_008137</name>
</gene>
<dbReference type="AlphaFoldDB" id="A0A9P6FKB1"/>
<evidence type="ECO:0000256" key="3">
    <source>
        <dbReference type="PIRSR" id="PIRSR000077-4"/>
    </source>
</evidence>
<organism evidence="5 6">
    <name type="scientific">Lunasporangiospora selenospora</name>
    <dbReference type="NCBI Taxonomy" id="979761"/>
    <lineage>
        <taxon>Eukaryota</taxon>
        <taxon>Fungi</taxon>
        <taxon>Fungi incertae sedis</taxon>
        <taxon>Mucoromycota</taxon>
        <taxon>Mortierellomycotina</taxon>
        <taxon>Mortierellomycetes</taxon>
        <taxon>Mortierellales</taxon>
        <taxon>Mortierellaceae</taxon>
        <taxon>Lunasporangiospora</taxon>
    </lineage>
</organism>
<proteinExistence type="inferred from homology"/>
<name>A0A9P6FKB1_9FUNG</name>
<dbReference type="GO" id="GO:0015035">
    <property type="term" value="F:protein-disulfide reductase activity"/>
    <property type="evidence" value="ECO:0007669"/>
    <property type="project" value="InterPro"/>
</dbReference>
<dbReference type="InterPro" id="IPR005746">
    <property type="entry name" value="Thioredoxin"/>
</dbReference>
<evidence type="ECO:0000313" key="5">
    <source>
        <dbReference type="EMBL" id="KAF9576561.1"/>
    </source>
</evidence>
<dbReference type="SUPFAM" id="SSF52833">
    <property type="entry name" value="Thioredoxin-like"/>
    <property type="match status" value="1"/>
</dbReference>
<evidence type="ECO:0000256" key="2">
    <source>
        <dbReference type="PIRNR" id="PIRNR000077"/>
    </source>
</evidence>
<comment type="caution">
    <text evidence="5">The sequence shown here is derived from an EMBL/GenBank/DDBJ whole genome shotgun (WGS) entry which is preliminary data.</text>
</comment>
<dbReference type="EMBL" id="JAABOA010005515">
    <property type="protein sequence ID" value="KAF9576561.1"/>
    <property type="molecule type" value="Genomic_DNA"/>
</dbReference>
<feature type="domain" description="Thioredoxin" evidence="4">
    <location>
        <begin position="1"/>
        <end position="110"/>
    </location>
</feature>
<dbReference type="PROSITE" id="PS51352">
    <property type="entry name" value="THIOREDOXIN_2"/>
    <property type="match status" value="1"/>
</dbReference>
<dbReference type="CDD" id="cd02947">
    <property type="entry name" value="TRX_family"/>
    <property type="match status" value="1"/>
</dbReference>
<accession>A0A9P6FKB1</accession>
<evidence type="ECO:0000313" key="6">
    <source>
        <dbReference type="Proteomes" id="UP000780801"/>
    </source>
</evidence>
<keyword evidence="6" id="KW-1185">Reference proteome</keyword>